<evidence type="ECO:0000313" key="2">
    <source>
        <dbReference type="Proteomes" id="UP000005380"/>
    </source>
</evidence>
<dbReference type="HOGENOM" id="CLU_3259141_0_0_6"/>
<protein>
    <submittedName>
        <fullName evidence="1">Uncharacterized protein</fullName>
    </submittedName>
</protein>
<dbReference type="InParanoid" id="W0DUS5"/>
<keyword evidence="2" id="KW-1185">Reference proteome</keyword>
<sequence length="42" mass="4919">MLAIRIRAPKIWECGLNFAKTEHDYKLILLLLLWISASKYEG</sequence>
<name>W0DUS5_9GAMM</name>
<proteinExistence type="predicted"/>
<dbReference type="STRING" id="717772.THIAE_08080"/>
<accession>W0DUS5</accession>
<gene>
    <name evidence="1" type="ORF">THIAE_08080</name>
</gene>
<evidence type="ECO:0000313" key="1">
    <source>
        <dbReference type="EMBL" id="AHF02350.1"/>
    </source>
</evidence>
<dbReference type="AlphaFoldDB" id="W0DUS5"/>
<dbReference type="Proteomes" id="UP000005380">
    <property type="component" value="Chromosome"/>
</dbReference>
<dbReference type="EMBL" id="CP007030">
    <property type="protein sequence ID" value="AHF02350.1"/>
    <property type="molecule type" value="Genomic_DNA"/>
</dbReference>
<reference evidence="1 2" key="1">
    <citation type="submission" date="2013-12" db="EMBL/GenBank/DDBJ databases">
        <authorList>
            <consortium name="DOE Joint Genome Institute"/>
            <person name="Kappler U."/>
            <person name="Huntemann M."/>
            <person name="Han J."/>
            <person name="Chen A."/>
            <person name="Kyrpides N."/>
            <person name="Mavromatis K."/>
            <person name="Markowitz V."/>
            <person name="Palaniappan K."/>
            <person name="Ivanova N."/>
            <person name="Schaumberg A."/>
            <person name="Pati A."/>
            <person name="Liolios K."/>
            <person name="Nordberg H.P."/>
            <person name="Cantor M.N."/>
            <person name="Hua S.X."/>
            <person name="Woyke T."/>
        </authorList>
    </citation>
    <scope>NUCLEOTIDE SEQUENCE [LARGE SCALE GENOMIC DNA]</scope>
    <source>
        <strain evidence="2">AL2</strain>
    </source>
</reference>
<organism evidence="1 2">
    <name type="scientific">Thiomicrospira aerophila AL3</name>
    <dbReference type="NCBI Taxonomy" id="717772"/>
    <lineage>
        <taxon>Bacteria</taxon>
        <taxon>Pseudomonadati</taxon>
        <taxon>Pseudomonadota</taxon>
        <taxon>Gammaproteobacteria</taxon>
        <taxon>Thiotrichales</taxon>
        <taxon>Piscirickettsiaceae</taxon>
        <taxon>Thiomicrospira</taxon>
    </lineage>
</organism>
<dbReference type="KEGG" id="tao:THIAE_08080"/>